<keyword evidence="3" id="KW-0732">Signal</keyword>
<evidence type="ECO:0000313" key="10">
    <source>
        <dbReference type="Proteomes" id="UP000011666"/>
    </source>
</evidence>
<dbReference type="SUPFAM" id="SSF53850">
    <property type="entry name" value="Periplasmic binding protein-like II"/>
    <property type="match status" value="1"/>
</dbReference>
<dbReference type="OrthoDB" id="9812878at2"/>
<keyword evidence="8" id="KW-0812">Transmembrane</keyword>
<evidence type="ECO:0000256" key="1">
    <source>
        <dbReference type="ARBA" id="ARBA00004635"/>
    </source>
</evidence>
<keyword evidence="5" id="KW-0564">Palmitate</keyword>
<dbReference type="EMBL" id="BANX01000003">
    <property type="protein sequence ID" value="GAC66672.1"/>
    <property type="molecule type" value="Genomic_DNA"/>
</dbReference>
<evidence type="ECO:0000256" key="4">
    <source>
        <dbReference type="ARBA" id="ARBA00023136"/>
    </source>
</evidence>
<evidence type="ECO:0000256" key="6">
    <source>
        <dbReference type="ARBA" id="ARBA00023288"/>
    </source>
</evidence>
<reference evidence="9 10" key="1">
    <citation type="submission" date="2013-01" db="EMBL/GenBank/DDBJ databases">
        <title>Whole genome shotgun sequence of Gordonia soli NBRC 108243.</title>
        <authorList>
            <person name="Isaki-Nakamura S."/>
            <person name="Hosoyama A."/>
            <person name="Tsuchikane K."/>
            <person name="Ando Y."/>
            <person name="Baba S."/>
            <person name="Ohji S."/>
            <person name="Hamada M."/>
            <person name="Tamura T."/>
            <person name="Yamazoe A."/>
            <person name="Yamazaki S."/>
            <person name="Fujita N."/>
        </authorList>
    </citation>
    <scope>NUCLEOTIDE SEQUENCE [LARGE SCALE GENOMIC DNA]</scope>
    <source>
        <strain evidence="9 10">NBRC 108243</strain>
    </source>
</reference>
<dbReference type="PANTHER" id="PTHR30429">
    <property type="entry name" value="D-METHIONINE-BINDING LIPOPROTEIN METQ"/>
    <property type="match status" value="1"/>
</dbReference>
<sequence>MTTDSEATTQSGGADNTPPSGIEVRTRRKWPFIAGGVVVIVALVVAIVLWRSGGSESNNNVAGATLSVVYLDSNPAEQRLIDYVASDIAPDYDITVDAVGLGDSTTINRAVSTGQYAGTILQHKLWLGQVLQANPDFREEAATGPIFYWNFGVWSDKLTDPKQLPQNATVAIPSDPSNNAQALWVLEQAGLITLKKGADVASLTVADITDNPRNLQFTLLELGAQPRALQDVDALVGYHESLLAAGVPIGKLIYKTQSPETFAGVLTIGSDYKDSENIKNLVKAFNDPRVQKFLASDAEVQKILSPATTPAA</sequence>
<feature type="region of interest" description="Disordered" evidence="7">
    <location>
        <begin position="1"/>
        <end position="22"/>
    </location>
</feature>
<evidence type="ECO:0000256" key="2">
    <source>
        <dbReference type="ARBA" id="ARBA00008973"/>
    </source>
</evidence>
<keyword evidence="6" id="KW-0449">Lipoprotein</keyword>
<dbReference type="eggNOG" id="COG1464">
    <property type="taxonomic scope" value="Bacteria"/>
</dbReference>
<organism evidence="9 10">
    <name type="scientific">Gordonia soli NBRC 108243</name>
    <dbReference type="NCBI Taxonomy" id="1223545"/>
    <lineage>
        <taxon>Bacteria</taxon>
        <taxon>Bacillati</taxon>
        <taxon>Actinomycetota</taxon>
        <taxon>Actinomycetes</taxon>
        <taxon>Mycobacteriales</taxon>
        <taxon>Gordoniaceae</taxon>
        <taxon>Gordonia</taxon>
    </lineage>
</organism>
<keyword evidence="4 8" id="KW-0472">Membrane</keyword>
<comment type="subcellular location">
    <subcellularLocation>
        <location evidence="1">Membrane</location>
        <topology evidence="1">Lipid-anchor</topology>
    </subcellularLocation>
</comment>
<dbReference type="STRING" id="1223545.GS4_03_01200"/>
<evidence type="ECO:0000256" key="8">
    <source>
        <dbReference type="SAM" id="Phobius"/>
    </source>
</evidence>
<comment type="caution">
    <text evidence="9">The sequence shown here is derived from an EMBL/GenBank/DDBJ whole genome shotgun (WGS) entry which is preliminary data.</text>
</comment>
<evidence type="ECO:0000256" key="5">
    <source>
        <dbReference type="ARBA" id="ARBA00023139"/>
    </source>
</evidence>
<feature type="transmembrane region" description="Helical" evidence="8">
    <location>
        <begin position="30"/>
        <end position="50"/>
    </location>
</feature>
<dbReference type="PANTHER" id="PTHR30429:SF1">
    <property type="entry name" value="D-METHIONINE-BINDING LIPOPROTEIN METQ-RELATED"/>
    <property type="match status" value="1"/>
</dbReference>
<protein>
    <submittedName>
        <fullName evidence="9">Putative ABC transporter substrate-binding protein</fullName>
    </submittedName>
</protein>
<name>M0QGX0_9ACTN</name>
<evidence type="ECO:0000313" key="9">
    <source>
        <dbReference type="EMBL" id="GAC66672.1"/>
    </source>
</evidence>
<keyword evidence="10" id="KW-1185">Reference proteome</keyword>
<keyword evidence="8" id="KW-1133">Transmembrane helix</keyword>
<dbReference type="GO" id="GO:0016020">
    <property type="term" value="C:membrane"/>
    <property type="evidence" value="ECO:0007669"/>
    <property type="project" value="UniProtKB-SubCell"/>
</dbReference>
<dbReference type="AlphaFoldDB" id="M0QGX0"/>
<evidence type="ECO:0000256" key="7">
    <source>
        <dbReference type="SAM" id="MobiDB-lite"/>
    </source>
</evidence>
<gene>
    <name evidence="9" type="ORF">GS4_03_01200</name>
</gene>
<dbReference type="Proteomes" id="UP000011666">
    <property type="component" value="Unassembled WGS sequence"/>
</dbReference>
<dbReference type="Pfam" id="PF03180">
    <property type="entry name" value="Lipoprotein_9"/>
    <property type="match status" value="1"/>
</dbReference>
<evidence type="ECO:0000256" key="3">
    <source>
        <dbReference type="ARBA" id="ARBA00022729"/>
    </source>
</evidence>
<dbReference type="RefSeq" id="WP_007617102.1">
    <property type="nucleotide sequence ID" value="NZ_BANX01000003.1"/>
</dbReference>
<dbReference type="InterPro" id="IPR004872">
    <property type="entry name" value="Lipoprotein_NlpA"/>
</dbReference>
<dbReference type="Gene3D" id="3.40.190.10">
    <property type="entry name" value="Periplasmic binding protein-like II"/>
    <property type="match status" value="2"/>
</dbReference>
<feature type="compositionally biased region" description="Polar residues" evidence="7">
    <location>
        <begin position="1"/>
        <end position="19"/>
    </location>
</feature>
<accession>M0QGX0</accession>
<proteinExistence type="inferred from homology"/>
<comment type="similarity">
    <text evidence="2">Belongs to the NlpA lipoprotein family.</text>
</comment>